<dbReference type="Proteomes" id="UP000007264">
    <property type="component" value="Unassembled WGS sequence"/>
</dbReference>
<dbReference type="STRING" id="574566.I0YQ56"/>
<evidence type="ECO:0000256" key="1">
    <source>
        <dbReference type="ARBA" id="ARBA00004430"/>
    </source>
</evidence>
<dbReference type="EMBL" id="AGSI01000015">
    <property type="protein sequence ID" value="EIE20525.1"/>
    <property type="molecule type" value="Genomic_DNA"/>
</dbReference>
<dbReference type="AlphaFoldDB" id="I0YQ56"/>
<dbReference type="InterPro" id="IPR025875">
    <property type="entry name" value="Leu-rich_rpt_4"/>
</dbReference>
<evidence type="ECO:0000313" key="5">
    <source>
        <dbReference type="EMBL" id="EIE20525.1"/>
    </source>
</evidence>
<keyword evidence="2" id="KW-0433">Leucine-rich repeat</keyword>
<accession>I0YQ56</accession>
<comment type="subcellular location">
    <subcellularLocation>
        <location evidence="1">Cytoplasm</location>
        <location evidence="1">Cytoskeleton</location>
        <location evidence="1">Cilium axoneme</location>
    </subcellularLocation>
</comment>
<dbReference type="PANTHER" id="PTHR15454">
    <property type="entry name" value="NISCHARIN RELATED"/>
    <property type="match status" value="1"/>
</dbReference>
<dbReference type="OrthoDB" id="512658at2759"/>
<dbReference type="eggNOG" id="KOG0531">
    <property type="taxonomic scope" value="Eukaryota"/>
</dbReference>
<comment type="caution">
    <text evidence="5">The sequence shown here is derived from an EMBL/GenBank/DDBJ whole genome shotgun (WGS) entry which is preliminary data.</text>
</comment>
<dbReference type="InterPro" id="IPR001611">
    <property type="entry name" value="Leu-rich_rpt"/>
</dbReference>
<gene>
    <name evidence="5" type="ORF">COCSUDRAFT_43951</name>
</gene>
<keyword evidence="6" id="KW-1185">Reference proteome</keyword>
<name>I0YQ56_COCSC</name>
<evidence type="ECO:0000313" key="6">
    <source>
        <dbReference type="Proteomes" id="UP000007264"/>
    </source>
</evidence>
<dbReference type="PROSITE" id="PS51450">
    <property type="entry name" value="LRR"/>
    <property type="match status" value="1"/>
</dbReference>
<evidence type="ECO:0000256" key="4">
    <source>
        <dbReference type="SAM" id="MobiDB-lite"/>
    </source>
</evidence>
<dbReference type="GeneID" id="17038501"/>
<organism evidence="5 6">
    <name type="scientific">Coccomyxa subellipsoidea (strain C-169)</name>
    <name type="common">Green microalga</name>
    <dbReference type="NCBI Taxonomy" id="574566"/>
    <lineage>
        <taxon>Eukaryota</taxon>
        <taxon>Viridiplantae</taxon>
        <taxon>Chlorophyta</taxon>
        <taxon>core chlorophytes</taxon>
        <taxon>Trebouxiophyceae</taxon>
        <taxon>Trebouxiophyceae incertae sedis</taxon>
        <taxon>Coccomyxaceae</taxon>
        <taxon>Coccomyxa</taxon>
        <taxon>Coccomyxa subellipsoidea</taxon>
    </lineage>
</organism>
<dbReference type="GO" id="GO:0005930">
    <property type="term" value="C:axoneme"/>
    <property type="evidence" value="ECO:0007669"/>
    <property type="project" value="UniProtKB-SubCell"/>
</dbReference>
<protein>
    <submittedName>
        <fullName evidence="5">L domain-like protein</fullName>
    </submittedName>
</protein>
<dbReference type="KEGG" id="csl:COCSUDRAFT_43951"/>
<sequence>MSQKLTPKLIRKLFPEQNSKEIERLNVSAKDIVEVGDLTTCPSLIRLDLSLNNIQDTNFATTCQQIKWLSLANNPIADVLNVGHAKLAGKIRIQGLDQLGLKRLPNLNTLVLKQNAFKELGTSLHKCGGLQKLSMAHNQLSSIGDALSHCTALKELRLNHNAIDLLPAELAANSQLRILDLGDNPIADTDALKVLAALPWLRNLNLKSCGVSQTDDYPQSILRMLPNLDVLDNKRARDGTQAKQKKKRGVPEQEMQDVGEQTCMRDGAAEKDSVGCCSSGSRTRSARHSNWMVLGGSGTGCCNRSGDVN</sequence>
<keyword evidence="3" id="KW-0677">Repeat</keyword>
<dbReference type="Pfam" id="PF12799">
    <property type="entry name" value="LRR_4"/>
    <property type="match status" value="1"/>
</dbReference>
<dbReference type="RefSeq" id="XP_005645069.1">
    <property type="nucleotide sequence ID" value="XM_005645012.1"/>
</dbReference>
<dbReference type="SUPFAM" id="SSF52058">
    <property type="entry name" value="L domain-like"/>
    <property type="match status" value="1"/>
</dbReference>
<evidence type="ECO:0000256" key="2">
    <source>
        <dbReference type="ARBA" id="ARBA00022614"/>
    </source>
</evidence>
<reference evidence="5 6" key="1">
    <citation type="journal article" date="2012" name="Genome Biol.">
        <title>The genome of the polar eukaryotic microalga coccomyxa subellipsoidea reveals traits of cold adaptation.</title>
        <authorList>
            <person name="Blanc G."/>
            <person name="Agarkova I."/>
            <person name="Grimwood J."/>
            <person name="Kuo A."/>
            <person name="Brueggeman A."/>
            <person name="Dunigan D."/>
            <person name="Gurnon J."/>
            <person name="Ladunga I."/>
            <person name="Lindquist E."/>
            <person name="Lucas S."/>
            <person name="Pangilinan J."/>
            <person name="Proschold T."/>
            <person name="Salamov A."/>
            <person name="Schmutz J."/>
            <person name="Weeks D."/>
            <person name="Yamada T."/>
            <person name="Claverie J.M."/>
            <person name="Grigoriev I."/>
            <person name="Van Etten J."/>
            <person name="Lomsadze A."/>
            <person name="Borodovsky M."/>
        </authorList>
    </citation>
    <scope>NUCLEOTIDE SEQUENCE [LARGE SCALE GENOMIC DNA]</scope>
    <source>
        <strain evidence="5 6">C-169</strain>
    </source>
</reference>
<feature type="region of interest" description="Disordered" evidence="4">
    <location>
        <begin position="233"/>
        <end position="258"/>
    </location>
</feature>
<proteinExistence type="predicted"/>
<dbReference type="PANTHER" id="PTHR15454:SF56">
    <property type="entry name" value="PROTEIN PHOSPHATASE 1 REGULATORY SUBUNIT 7-RELATED"/>
    <property type="match status" value="1"/>
</dbReference>
<dbReference type="Gene3D" id="3.80.10.10">
    <property type="entry name" value="Ribonuclease Inhibitor"/>
    <property type="match status" value="2"/>
</dbReference>
<dbReference type="InterPro" id="IPR032675">
    <property type="entry name" value="LRR_dom_sf"/>
</dbReference>
<dbReference type="Pfam" id="PF13516">
    <property type="entry name" value="LRR_6"/>
    <property type="match status" value="2"/>
</dbReference>
<evidence type="ECO:0000256" key="3">
    <source>
        <dbReference type="ARBA" id="ARBA00022737"/>
    </source>
</evidence>